<dbReference type="STRING" id="1344003.SAMN05445060_4040"/>
<accession>A0A1N7HDV2</accession>
<dbReference type="AlphaFoldDB" id="A0A1N7HDV2"/>
<dbReference type="Proteomes" id="UP000186218">
    <property type="component" value="Unassembled WGS sequence"/>
</dbReference>
<gene>
    <name evidence="1" type="ORF">SAMN05445060_4040</name>
</gene>
<dbReference type="RefSeq" id="WP_076482835.1">
    <property type="nucleotide sequence ID" value="NZ_FTNT01000016.1"/>
</dbReference>
<name>A0A1N7HDV2_9NOCA</name>
<reference evidence="1 2" key="1">
    <citation type="submission" date="2017-01" db="EMBL/GenBank/DDBJ databases">
        <authorList>
            <person name="Mah S.A."/>
            <person name="Swanson W.J."/>
            <person name="Moy G.W."/>
            <person name="Vacquier V.D."/>
        </authorList>
    </citation>
    <scope>NUCLEOTIDE SEQUENCE [LARGE SCALE GENOMIC DNA]</scope>
    <source>
        <strain evidence="1 2">CPCC 203464</strain>
    </source>
</reference>
<dbReference type="EMBL" id="FTNT01000016">
    <property type="protein sequence ID" value="SIS23049.1"/>
    <property type="molecule type" value="Genomic_DNA"/>
</dbReference>
<sequence>MTAAPSVFSFLATHKANTGVSDAELARRIGVTPQNLGLWRRDGLRRLPQREHLEAVAALSGTTSYEQVLDAALHETGYLDTKTLLLIPDDLAAFVLRSTAEQAAAQEKARGDRPPATRGHIDMMTGHLLAWLWRARPAWVPRFLIDYRKVFNENLTDDPNHTTITLDELLEQVRLAVSGKLTRDEVHDLHQAAEAVRSSTVGL</sequence>
<evidence type="ECO:0000313" key="1">
    <source>
        <dbReference type="EMBL" id="SIS23049.1"/>
    </source>
</evidence>
<evidence type="ECO:0000313" key="2">
    <source>
        <dbReference type="Proteomes" id="UP000186218"/>
    </source>
</evidence>
<protein>
    <submittedName>
        <fullName evidence="1">Uncharacterized protein</fullName>
    </submittedName>
</protein>
<proteinExistence type="predicted"/>
<organism evidence="1 2">
    <name type="scientific">Williamsia sterculiae</name>
    <dbReference type="NCBI Taxonomy" id="1344003"/>
    <lineage>
        <taxon>Bacteria</taxon>
        <taxon>Bacillati</taxon>
        <taxon>Actinomycetota</taxon>
        <taxon>Actinomycetes</taxon>
        <taxon>Mycobacteriales</taxon>
        <taxon>Nocardiaceae</taxon>
        <taxon>Williamsia</taxon>
    </lineage>
</organism>
<keyword evidence="2" id="KW-1185">Reference proteome</keyword>